<accession>C7QZM8</accession>
<dbReference type="KEGG" id="jde:Jden_0365"/>
<keyword evidence="2" id="KW-1185">Reference proteome</keyword>
<proteinExistence type="predicted"/>
<reference evidence="1 2" key="1">
    <citation type="journal article" date="2009" name="Stand. Genomic Sci.">
        <title>Complete genome sequence of Jonesia denitrificans type strain (Prevot 55134).</title>
        <authorList>
            <person name="Pukall R."/>
            <person name="Gehrich-Schroter G."/>
            <person name="Lapidus A."/>
            <person name="Nolan M."/>
            <person name="Glavina Del Rio T."/>
            <person name="Lucas S."/>
            <person name="Chen F."/>
            <person name="Tice H."/>
            <person name="Pitluck S."/>
            <person name="Cheng J.F."/>
            <person name="Copeland A."/>
            <person name="Saunders E."/>
            <person name="Brettin T."/>
            <person name="Detter J.C."/>
            <person name="Bruce D."/>
            <person name="Goodwin L."/>
            <person name="Pati A."/>
            <person name="Ivanova N."/>
            <person name="Mavromatis K."/>
            <person name="Ovchinnikova G."/>
            <person name="Chen A."/>
            <person name="Palaniappan K."/>
            <person name="Land M."/>
            <person name="Hauser L."/>
            <person name="Chang Y.J."/>
            <person name="Jeffries C.D."/>
            <person name="Chain P."/>
            <person name="Goker M."/>
            <person name="Bristow J."/>
            <person name="Eisen J.A."/>
            <person name="Markowitz V."/>
            <person name="Hugenholtz P."/>
            <person name="Kyrpides N.C."/>
            <person name="Klenk H.P."/>
            <person name="Han C."/>
        </authorList>
    </citation>
    <scope>NUCLEOTIDE SEQUENCE [LARGE SCALE GENOMIC DNA]</scope>
    <source>
        <strain evidence="2">ATCC 14870 / DSM 20603 / BCRC 15368 / CIP 55.134 / JCM 11481 / NBRC 15587 / NCTC 10816 / Prevot 55134</strain>
    </source>
</reference>
<dbReference type="RefSeq" id="WP_015770663.1">
    <property type="nucleotide sequence ID" value="NC_013174.1"/>
</dbReference>
<name>C7QZM8_JONDD</name>
<protein>
    <submittedName>
        <fullName evidence="1">Uncharacterized protein</fullName>
    </submittedName>
</protein>
<dbReference type="Proteomes" id="UP000000628">
    <property type="component" value="Chromosome"/>
</dbReference>
<dbReference type="OrthoDB" id="9901488at2"/>
<dbReference type="HOGENOM" id="CLU_2246346_0_0_11"/>
<gene>
    <name evidence="1" type="ordered locus">Jden_0365</name>
</gene>
<evidence type="ECO:0000313" key="2">
    <source>
        <dbReference type="Proteomes" id="UP000000628"/>
    </source>
</evidence>
<dbReference type="AlphaFoldDB" id="C7QZM8"/>
<evidence type="ECO:0000313" key="1">
    <source>
        <dbReference type="EMBL" id="ACV08034.1"/>
    </source>
</evidence>
<organism evidence="1 2">
    <name type="scientific">Jonesia denitrificans (strain ATCC 14870 / DSM 20603 / BCRC 15368 / CIP 55.134 / JCM 11481 / NBRC 15587 / NCTC 10816 / Prevot 55134)</name>
    <name type="common">Listeria denitrificans</name>
    <dbReference type="NCBI Taxonomy" id="471856"/>
    <lineage>
        <taxon>Bacteria</taxon>
        <taxon>Bacillati</taxon>
        <taxon>Actinomycetota</taxon>
        <taxon>Actinomycetes</taxon>
        <taxon>Micrococcales</taxon>
        <taxon>Jonesiaceae</taxon>
        <taxon>Jonesia</taxon>
    </lineage>
</organism>
<sequence length="104" mass="11580">MSVITEASPHHTTSPHHVEDVAWTLAMLTDQGPAFANSYTELMDALIPNYQWLDAKAARKARLTYQTDLLVRDARAGSIDISDDQSFLCSLNELGLVHLIAWVQ</sequence>
<dbReference type="EMBL" id="CP001706">
    <property type="protein sequence ID" value="ACV08034.1"/>
    <property type="molecule type" value="Genomic_DNA"/>
</dbReference>